<sequence length="257" mass="29060">MNVRVALAFVVCILVSSPSWALDLTLPLQQELDAYIEGLNNKTGNELAEHLGKITSSGLSDDTLFDNVRALLNSKHQALMGIASKDKIIIHQVVTMLRTLASSGNKEYVSTLTKVMSESKNRAVRNRAKHVITKIDFYRDRNKIMQDLSQHVDGQSLHTTRILNLLKHENLIMSRFAAEELVREGKADTVVQEWLAQRLASRVHQLDDKLEIDTFAWYAKVLGTVNKAKYADLLKGLINDKSVDYKIRRHAKKILKS</sequence>
<organism evidence="2 3">
    <name type="scientific">Agaribacter marinus</name>
    <dbReference type="NCBI Taxonomy" id="1431249"/>
    <lineage>
        <taxon>Bacteria</taxon>
        <taxon>Pseudomonadati</taxon>
        <taxon>Pseudomonadota</taxon>
        <taxon>Gammaproteobacteria</taxon>
        <taxon>Alteromonadales</taxon>
        <taxon>Alteromonadaceae</taxon>
        <taxon>Agaribacter</taxon>
    </lineage>
</organism>
<evidence type="ECO:0000313" key="2">
    <source>
        <dbReference type="EMBL" id="GLR70812.1"/>
    </source>
</evidence>
<evidence type="ECO:0000313" key="3">
    <source>
        <dbReference type="Proteomes" id="UP001156601"/>
    </source>
</evidence>
<dbReference type="AlphaFoldDB" id="A0AA37SWC5"/>
<reference evidence="2" key="2">
    <citation type="submission" date="2023-01" db="EMBL/GenBank/DDBJ databases">
        <title>Draft genome sequence of Agaribacter marinus strain NBRC 110023.</title>
        <authorList>
            <person name="Sun Q."/>
            <person name="Mori K."/>
        </authorList>
    </citation>
    <scope>NUCLEOTIDE SEQUENCE</scope>
    <source>
        <strain evidence="2">NBRC 110023</strain>
    </source>
</reference>
<dbReference type="EMBL" id="BSOT01000005">
    <property type="protein sequence ID" value="GLR70812.1"/>
    <property type="molecule type" value="Genomic_DNA"/>
</dbReference>
<evidence type="ECO:0000256" key="1">
    <source>
        <dbReference type="SAM" id="SignalP"/>
    </source>
</evidence>
<keyword evidence="3" id="KW-1185">Reference proteome</keyword>
<keyword evidence="1" id="KW-0732">Signal</keyword>
<dbReference type="RefSeq" id="WP_284217090.1">
    <property type="nucleotide sequence ID" value="NZ_BSOT01000005.1"/>
</dbReference>
<protein>
    <submittedName>
        <fullName evidence="2">Uncharacterized protein</fullName>
    </submittedName>
</protein>
<gene>
    <name evidence="2" type="ORF">GCM10007852_17200</name>
</gene>
<dbReference type="Proteomes" id="UP001156601">
    <property type="component" value="Unassembled WGS sequence"/>
</dbReference>
<feature type="chain" id="PRO_5041332333" evidence="1">
    <location>
        <begin position="22"/>
        <end position="257"/>
    </location>
</feature>
<name>A0AA37SWC5_9ALTE</name>
<comment type="caution">
    <text evidence="2">The sequence shown here is derived from an EMBL/GenBank/DDBJ whole genome shotgun (WGS) entry which is preliminary data.</text>
</comment>
<proteinExistence type="predicted"/>
<reference evidence="2" key="1">
    <citation type="journal article" date="2014" name="Int. J. Syst. Evol. Microbiol.">
        <title>Complete genome sequence of Corynebacterium casei LMG S-19264T (=DSM 44701T), isolated from a smear-ripened cheese.</title>
        <authorList>
            <consortium name="US DOE Joint Genome Institute (JGI-PGF)"/>
            <person name="Walter F."/>
            <person name="Albersmeier A."/>
            <person name="Kalinowski J."/>
            <person name="Ruckert C."/>
        </authorList>
    </citation>
    <scope>NUCLEOTIDE SEQUENCE</scope>
    <source>
        <strain evidence="2">NBRC 110023</strain>
    </source>
</reference>
<feature type="signal peptide" evidence="1">
    <location>
        <begin position="1"/>
        <end position="21"/>
    </location>
</feature>
<accession>A0AA37SWC5</accession>